<dbReference type="InterPro" id="IPR006168">
    <property type="entry name" value="G3P_DH_NAD-dep"/>
</dbReference>
<dbReference type="Pfam" id="PF01210">
    <property type="entry name" value="NAD_Gly3P_dh_N"/>
    <property type="match status" value="1"/>
</dbReference>
<dbReference type="GO" id="GO:0016616">
    <property type="term" value="F:oxidoreductase activity, acting on the CH-OH group of donors, NAD or NADP as acceptor"/>
    <property type="evidence" value="ECO:0007669"/>
    <property type="project" value="InterPro"/>
</dbReference>
<reference evidence="4" key="1">
    <citation type="journal article" date="2023" name="Arch. Microbiol.">
        <title>Desulfoferula mesophilus gen. nov. sp. nov., a mesophilic sulfate-reducing bacterium isolated from a brackish lake sediment.</title>
        <authorList>
            <person name="Watanabe T."/>
            <person name="Yabe T."/>
            <person name="Tsuji J.M."/>
            <person name="Fukui M."/>
        </authorList>
    </citation>
    <scope>NUCLEOTIDE SEQUENCE [LARGE SCALE GENOMIC DNA]</scope>
    <source>
        <strain evidence="4">12FAK</strain>
    </source>
</reference>
<dbReference type="GO" id="GO:0016746">
    <property type="term" value="F:acyltransferase activity"/>
    <property type="evidence" value="ECO:0007669"/>
    <property type="project" value="InterPro"/>
</dbReference>
<evidence type="ECO:0000313" key="3">
    <source>
        <dbReference type="EMBL" id="BEQ16757.1"/>
    </source>
</evidence>
<name>A0AAU9F405_9BACT</name>
<dbReference type="GO" id="GO:0005829">
    <property type="term" value="C:cytosol"/>
    <property type="evidence" value="ECO:0007669"/>
    <property type="project" value="TreeGrafter"/>
</dbReference>
<dbReference type="AlphaFoldDB" id="A0AAU9F405"/>
<dbReference type="GO" id="GO:0051287">
    <property type="term" value="F:NAD binding"/>
    <property type="evidence" value="ECO:0007669"/>
    <property type="project" value="InterPro"/>
</dbReference>
<sequence length="822" mass="90162">MSAAKQKPFPLSLTSKLGRSFKKQLVRQAGRVDFYRLLKHVSHSEAGRPWLEHFRQMPPSWEEAGAVRQWAAELTMAQLASEGQEPDRAAVEHNLDSIAIRYDREIHEYGTSAVVTLVNGFFSQRDPTASFTSADRRELAHMDQLKRYREQGLGVVYLINHSSHLDEFLLAAVLAQNGLGLPAFAAGDNMMAIESIARILWIGSYVVRRRGADRSYMAALFNYCRALAERGGQQGIFLEAWAGGARSRDGSLRYPRRLVTLRGALAGEQEVVVQPVAISFSTVPEDLSLAARKGVYTWIRGLGALPTLGRMVAHPRSWMWRSIQGLYGRAYVTLPQPRLLSELKAAHAADRQGRELDEYVALTAISDIARGKKVMASQLTARGLLRARRQGASDLNAAAQAELDLLSEYHRETFGVEPDLEDLIRDNPISQVVADGLKTLRRRGVVWPLLRDEKKLPKVRNSRGLSFYATHGDRRLYSPNAKQNLVVVGAGDWGFALTHYLGNRMLEGRHYLHASLTLYDPRREIIDQLVYERSPEGRFSEQRLPKNAFVTSDPPSAFKKATEVVLACPAGHLAEQVRVLLAHAEQGVKLVVASRGLAPEPPYLPVALVRQMAARAGRGDVTVYAMGGAVGTGDLMEGRSGRLVLAGPAAERDELAKLFTMAPISVAVSEDPVGVNLAGVLSRVYGMWAGYLTRMERMNRAATAGVYLADASAEAIVLARALGGSESSFSAASAAWSAAFAASGLGGQAREFGRRVGSQARRGKGAPSAARRLARQWAEEDRPLIAWNDLDLAVKMAAARRVKMPILEEAWTTFLEGAEAES</sequence>
<dbReference type="Pfam" id="PF01553">
    <property type="entry name" value="Acyltransferase"/>
    <property type="match status" value="1"/>
</dbReference>
<keyword evidence="1" id="KW-0560">Oxidoreductase</keyword>
<evidence type="ECO:0000256" key="1">
    <source>
        <dbReference type="ARBA" id="ARBA00023002"/>
    </source>
</evidence>
<dbReference type="Proteomes" id="UP001366166">
    <property type="component" value="Chromosome"/>
</dbReference>
<evidence type="ECO:0000313" key="4">
    <source>
        <dbReference type="Proteomes" id="UP001366166"/>
    </source>
</evidence>
<protein>
    <recommendedName>
        <fullName evidence="2">Phospholipid/glycerol acyltransferase domain-containing protein</fullName>
    </recommendedName>
</protein>
<dbReference type="InterPro" id="IPR036291">
    <property type="entry name" value="NAD(P)-bd_dom_sf"/>
</dbReference>
<dbReference type="GO" id="GO:0046168">
    <property type="term" value="P:glycerol-3-phosphate catabolic process"/>
    <property type="evidence" value="ECO:0007669"/>
    <property type="project" value="InterPro"/>
</dbReference>
<dbReference type="SUPFAM" id="SSF69593">
    <property type="entry name" value="Glycerol-3-phosphate (1)-acyltransferase"/>
    <property type="match status" value="1"/>
</dbReference>
<gene>
    <name evidence="3" type="ORF">FAK_38230</name>
</gene>
<dbReference type="KEGG" id="dmp:FAK_38230"/>
<dbReference type="RefSeq" id="WP_338603046.1">
    <property type="nucleotide sequence ID" value="NZ_AP028679.1"/>
</dbReference>
<proteinExistence type="predicted"/>
<dbReference type="SUPFAM" id="SSF51735">
    <property type="entry name" value="NAD(P)-binding Rossmann-fold domains"/>
    <property type="match status" value="1"/>
</dbReference>
<dbReference type="Gene3D" id="1.10.1040.10">
    <property type="entry name" value="N-(1-d-carboxylethyl)-l-norvaline Dehydrogenase, domain 2"/>
    <property type="match status" value="1"/>
</dbReference>
<keyword evidence="4" id="KW-1185">Reference proteome</keyword>
<dbReference type="EMBL" id="AP028679">
    <property type="protein sequence ID" value="BEQ16757.1"/>
    <property type="molecule type" value="Genomic_DNA"/>
</dbReference>
<dbReference type="InterPro" id="IPR013328">
    <property type="entry name" value="6PGD_dom2"/>
</dbReference>
<dbReference type="PRINTS" id="PR00077">
    <property type="entry name" value="GPDHDRGNASE"/>
</dbReference>
<evidence type="ECO:0000259" key="2">
    <source>
        <dbReference type="SMART" id="SM00563"/>
    </source>
</evidence>
<organism evidence="3 4">
    <name type="scientific">Desulfoferula mesophila</name>
    <dbReference type="NCBI Taxonomy" id="3058419"/>
    <lineage>
        <taxon>Bacteria</taxon>
        <taxon>Pseudomonadati</taxon>
        <taxon>Thermodesulfobacteriota</taxon>
        <taxon>Desulfarculia</taxon>
        <taxon>Desulfarculales</taxon>
        <taxon>Desulfarculaceae</taxon>
        <taxon>Desulfoferula</taxon>
    </lineage>
</organism>
<accession>A0AAU9F405</accession>
<dbReference type="PANTHER" id="PTHR11728">
    <property type="entry name" value="GLYCEROL-3-PHOSPHATE DEHYDROGENASE"/>
    <property type="match status" value="1"/>
</dbReference>
<dbReference type="PANTHER" id="PTHR11728:SF1">
    <property type="entry name" value="GLYCEROL-3-PHOSPHATE DEHYDROGENASE [NAD(+)] 2, CHLOROPLASTIC"/>
    <property type="match status" value="1"/>
</dbReference>
<dbReference type="SMART" id="SM00563">
    <property type="entry name" value="PlsC"/>
    <property type="match status" value="1"/>
</dbReference>
<feature type="domain" description="Phospholipid/glycerol acyltransferase" evidence="2">
    <location>
        <begin position="155"/>
        <end position="281"/>
    </location>
</feature>
<dbReference type="Gene3D" id="3.40.50.720">
    <property type="entry name" value="NAD(P)-binding Rossmann-like Domain"/>
    <property type="match status" value="1"/>
</dbReference>
<dbReference type="InterPro" id="IPR011128">
    <property type="entry name" value="G3P_DH_NAD-dep_N"/>
</dbReference>
<dbReference type="InterPro" id="IPR002123">
    <property type="entry name" value="Plipid/glycerol_acylTrfase"/>
</dbReference>